<accession>A0A225UF73</accession>
<organism evidence="1 2">
    <name type="scientific">Phytophthora megakarya</name>
    <dbReference type="NCBI Taxonomy" id="4795"/>
    <lineage>
        <taxon>Eukaryota</taxon>
        <taxon>Sar</taxon>
        <taxon>Stramenopiles</taxon>
        <taxon>Oomycota</taxon>
        <taxon>Peronosporomycetes</taxon>
        <taxon>Peronosporales</taxon>
        <taxon>Peronosporaceae</taxon>
        <taxon>Phytophthora</taxon>
    </lineage>
</organism>
<dbReference type="Proteomes" id="UP000198211">
    <property type="component" value="Unassembled WGS sequence"/>
</dbReference>
<feature type="non-terminal residue" evidence="1">
    <location>
        <position position="1"/>
    </location>
</feature>
<name>A0A225UF73_9STRA</name>
<evidence type="ECO:0000313" key="1">
    <source>
        <dbReference type="EMBL" id="OWY90769.1"/>
    </source>
</evidence>
<protein>
    <submittedName>
        <fullName evidence="1">Uncharacterized protein</fullName>
    </submittedName>
</protein>
<comment type="caution">
    <text evidence="1">The sequence shown here is derived from an EMBL/GenBank/DDBJ whole genome shotgun (WGS) entry which is preliminary data.</text>
</comment>
<dbReference type="EMBL" id="NBNE01021944">
    <property type="protein sequence ID" value="OWY90769.1"/>
    <property type="molecule type" value="Genomic_DNA"/>
</dbReference>
<reference evidence="2" key="1">
    <citation type="submission" date="2017-03" db="EMBL/GenBank/DDBJ databases">
        <title>Phytopthora megakarya and P. palmivora, two closely related causual agents of cacao black pod achieved similar genome size and gene model numbers by different mechanisms.</title>
        <authorList>
            <person name="Ali S."/>
            <person name="Shao J."/>
            <person name="Larry D.J."/>
            <person name="Kronmiller B."/>
            <person name="Shen D."/>
            <person name="Strem M.D."/>
            <person name="Melnick R.L."/>
            <person name="Guiltinan M.J."/>
            <person name="Tyler B.M."/>
            <person name="Meinhardt L.W."/>
            <person name="Bailey B.A."/>
        </authorList>
    </citation>
    <scope>NUCLEOTIDE SEQUENCE [LARGE SCALE GENOMIC DNA]</scope>
    <source>
        <strain evidence="2">zdho120</strain>
    </source>
</reference>
<proteinExistence type="predicted"/>
<sequence>KTGISIRSYAEATLSTTRSQHLSDSAVQVRIEESEQATLCTTLSNRPLNSKRKYTGYQDEFMVWCNKHQFFDGGTVTKGKLHLFLTERDVGREAKKKKARLLEAQPCVDCGVVNHL</sequence>
<evidence type="ECO:0000313" key="2">
    <source>
        <dbReference type="Proteomes" id="UP000198211"/>
    </source>
</evidence>
<keyword evidence="2" id="KW-1185">Reference proteome</keyword>
<dbReference type="AlphaFoldDB" id="A0A225UF73"/>
<gene>
    <name evidence="1" type="ORF">PHMEG_00040952</name>
</gene>
<dbReference type="STRING" id="4795.A0A225UF73"/>
<dbReference type="OrthoDB" id="125800at2759"/>